<evidence type="ECO:0000256" key="6">
    <source>
        <dbReference type="ARBA" id="ARBA00023136"/>
    </source>
</evidence>
<dbReference type="PANTHER" id="PTHR12815">
    <property type="entry name" value="SORTING AND ASSEMBLY MACHINERY SAMM50 PROTEIN FAMILY MEMBER"/>
    <property type="match status" value="1"/>
</dbReference>
<dbReference type="Gene3D" id="2.40.160.50">
    <property type="entry name" value="membrane protein fhac: a member of the omp85/tpsb transporter family"/>
    <property type="match status" value="1"/>
</dbReference>
<feature type="domain" description="POTRA" evidence="11">
    <location>
        <begin position="386"/>
        <end position="459"/>
    </location>
</feature>
<evidence type="ECO:0000256" key="7">
    <source>
        <dbReference type="ARBA" id="ARBA00023237"/>
    </source>
</evidence>
<keyword evidence="5 8" id="KW-0677">Repeat</keyword>
<proteinExistence type="inferred from homology"/>
<dbReference type="InterPro" id="IPR034746">
    <property type="entry name" value="POTRA"/>
</dbReference>
<accession>A0ABT8SPQ9</accession>
<keyword evidence="2 8" id="KW-1134">Transmembrane beta strand</keyword>
<dbReference type="Pfam" id="PF07244">
    <property type="entry name" value="POTRA"/>
    <property type="match status" value="5"/>
</dbReference>
<keyword evidence="13" id="KW-1185">Reference proteome</keyword>
<feature type="domain" description="POTRA" evidence="11">
    <location>
        <begin position="133"/>
        <end position="210"/>
    </location>
</feature>
<dbReference type="Proteomes" id="UP001169063">
    <property type="component" value="Unassembled WGS sequence"/>
</dbReference>
<evidence type="ECO:0000256" key="10">
    <source>
        <dbReference type="SAM" id="MobiDB-lite"/>
    </source>
</evidence>
<dbReference type="InterPro" id="IPR000184">
    <property type="entry name" value="Bac_surfAg_D15"/>
</dbReference>
<dbReference type="InterPro" id="IPR023707">
    <property type="entry name" value="OM_assembly_BamA"/>
</dbReference>
<comment type="similarity">
    <text evidence="8">Belongs to the BamA family.</text>
</comment>
<evidence type="ECO:0000256" key="1">
    <source>
        <dbReference type="ARBA" id="ARBA00004370"/>
    </source>
</evidence>
<evidence type="ECO:0000259" key="11">
    <source>
        <dbReference type="PROSITE" id="PS51779"/>
    </source>
</evidence>
<name>A0ABT8SPQ9_9CAUL</name>
<feature type="chain" id="PRO_5044937396" description="Outer membrane protein assembly factor BamA" evidence="8">
    <location>
        <begin position="38"/>
        <end position="809"/>
    </location>
</feature>
<reference evidence="12" key="1">
    <citation type="submission" date="2023-07" db="EMBL/GenBank/DDBJ databases">
        <title>Brevundimonas soil sp. nov., isolated from the soil of chemical plant.</title>
        <authorList>
            <person name="Wu N."/>
        </authorList>
    </citation>
    <scope>NUCLEOTIDE SEQUENCE</scope>
    <source>
        <strain evidence="12">XZ-24</strain>
    </source>
</reference>
<dbReference type="PIRSF" id="PIRSF006076">
    <property type="entry name" value="OM_assembly_OMP85"/>
    <property type="match status" value="1"/>
</dbReference>
<dbReference type="InterPro" id="IPR010827">
    <property type="entry name" value="BamA/TamA_POTRA"/>
</dbReference>
<feature type="compositionally biased region" description="Low complexity" evidence="10">
    <location>
        <begin position="42"/>
        <end position="57"/>
    </location>
</feature>
<comment type="subunit">
    <text evidence="8">Part of the Bam complex.</text>
</comment>
<feature type="region of interest" description="Disordered" evidence="10">
    <location>
        <begin position="42"/>
        <end position="63"/>
    </location>
</feature>
<protein>
    <recommendedName>
        <fullName evidence="8 9">Outer membrane protein assembly factor BamA</fullName>
    </recommendedName>
</protein>
<feature type="domain" description="POTRA" evidence="11">
    <location>
        <begin position="213"/>
        <end position="301"/>
    </location>
</feature>
<comment type="function">
    <text evidence="8">Part of the outer membrane protein assembly complex, which is involved in assembly and insertion of beta-barrel proteins into the outer membrane.</text>
</comment>
<dbReference type="NCBIfam" id="TIGR03303">
    <property type="entry name" value="OM_YaeT"/>
    <property type="match status" value="1"/>
</dbReference>
<gene>
    <name evidence="8 12" type="primary">bamA</name>
    <name evidence="12" type="ORF">Q0812_11010</name>
</gene>
<evidence type="ECO:0000313" key="12">
    <source>
        <dbReference type="EMBL" id="MDO1559954.1"/>
    </source>
</evidence>
<dbReference type="Gene3D" id="3.10.20.310">
    <property type="entry name" value="membrane protein fhac"/>
    <property type="match status" value="5"/>
</dbReference>
<dbReference type="PANTHER" id="PTHR12815:SF23">
    <property type="entry name" value="OUTER MEMBRANE PROTEIN ASSEMBLY FACTOR BAMA"/>
    <property type="match status" value="1"/>
</dbReference>
<evidence type="ECO:0000256" key="9">
    <source>
        <dbReference type="NCBIfam" id="TIGR03303"/>
    </source>
</evidence>
<dbReference type="RefSeq" id="WP_302110385.1">
    <property type="nucleotide sequence ID" value="NZ_JAUKTR010000004.1"/>
</dbReference>
<feature type="domain" description="POTRA" evidence="11">
    <location>
        <begin position="65"/>
        <end position="132"/>
    </location>
</feature>
<dbReference type="PROSITE" id="PS51779">
    <property type="entry name" value="POTRA"/>
    <property type="match status" value="4"/>
</dbReference>
<dbReference type="Pfam" id="PF01103">
    <property type="entry name" value="Omp85"/>
    <property type="match status" value="1"/>
</dbReference>
<dbReference type="InterPro" id="IPR039910">
    <property type="entry name" value="D15-like"/>
</dbReference>
<organism evidence="12 13">
    <name type="scientific">Peiella sedimenti</name>
    <dbReference type="NCBI Taxonomy" id="3061083"/>
    <lineage>
        <taxon>Bacteria</taxon>
        <taxon>Pseudomonadati</taxon>
        <taxon>Pseudomonadota</taxon>
        <taxon>Alphaproteobacteria</taxon>
        <taxon>Caulobacterales</taxon>
        <taxon>Caulobacteraceae</taxon>
        <taxon>Peiella</taxon>
    </lineage>
</organism>
<dbReference type="EMBL" id="JAUKTR010000004">
    <property type="protein sequence ID" value="MDO1559954.1"/>
    <property type="molecule type" value="Genomic_DNA"/>
</dbReference>
<keyword evidence="6 8" id="KW-0472">Membrane</keyword>
<comment type="subcellular location">
    <subcellularLocation>
        <location evidence="8">Cell outer membrane</location>
    </subcellularLocation>
    <subcellularLocation>
        <location evidence="1">Membrane</location>
    </subcellularLocation>
</comment>
<keyword evidence="4 8" id="KW-0732">Signal</keyword>
<feature type="signal peptide" evidence="8">
    <location>
        <begin position="1"/>
        <end position="37"/>
    </location>
</feature>
<evidence type="ECO:0000256" key="8">
    <source>
        <dbReference type="HAMAP-Rule" id="MF_01430"/>
    </source>
</evidence>
<evidence type="ECO:0000256" key="4">
    <source>
        <dbReference type="ARBA" id="ARBA00022729"/>
    </source>
</evidence>
<dbReference type="HAMAP" id="MF_01430">
    <property type="entry name" value="OM_assembly_BamA"/>
    <property type="match status" value="1"/>
</dbReference>
<evidence type="ECO:0000313" key="13">
    <source>
        <dbReference type="Proteomes" id="UP001169063"/>
    </source>
</evidence>
<evidence type="ECO:0000256" key="5">
    <source>
        <dbReference type="ARBA" id="ARBA00022737"/>
    </source>
</evidence>
<keyword evidence="7 8" id="KW-0998">Cell outer membrane</keyword>
<evidence type="ECO:0000256" key="3">
    <source>
        <dbReference type="ARBA" id="ARBA00022692"/>
    </source>
</evidence>
<evidence type="ECO:0000256" key="2">
    <source>
        <dbReference type="ARBA" id="ARBA00022452"/>
    </source>
</evidence>
<comment type="caution">
    <text evidence="12">The sequence shown here is derived from an EMBL/GenBank/DDBJ whole genome shotgun (WGS) entry which is preliminary data.</text>
</comment>
<sequence precursor="true">MPLSFPRLGSNRAAVSRVGASLGALVIAAGLASGALAQEAPAPAAEAEPQPQAEAAPQAPPSPTVTVARVVVRGNQRIDTQTIASYLPIQPGDTVDPATLDVALRTLYRTDLFSDVQIFAEGADLVVEVVENPVINQVTFEGNEAITEEKLREEVQIRPRGVYTRARVLQDVQRLVELYRRSGRITATITPKIVQLSQNRVDLVFEIDEGVATGIRSINILGNEAFSDRDLRDIMVTKTSRLWRLFSSNDVYDPDRLEYDREQITKHYRNNGYFDFRIVSAVAELSPDREDFAVTMTVDEGAQFNFGRVTVETANERLNPEFLQALLPIREGDLYQVDRIEEAVDSLTFAAGSAGYAFVDVRPEYTPNRENNTIDVVFHVSEGQRVYVERIDIVGNTRTLDPVIRREIMLAEGDAFNQVLVNRSELNLQGLGFFAESSIENVPGSAPDRTVVQVQVQEQPTGELSFGAGFSSLESFVIDVSVTERNFRGRGQNLVARVSYGSLRQQIDFRFTEPKFLGRDLRAGFDLYHYRYDYSDFSSFNWQSTGGAVRLSWPLNGISTLSTRYSLRQDEVTVPDGYCDASGLGSQALCEQLGSVITSAPGYTLAFNATNNPVRPTRGWSGALRQDFAGLGGDVHSIRTEIEANFYHGFTENFVLSVEGSLGYVAGWSGDPVRINDRFFRGGSNFRGFETAGMGPRDLLTRDSLGANFYSQLTTELTVPNGLPEEYGVRTSLFLDVGTAGLLDDRYKLLSNGMPDPNIVDNLGLRAAAGLSVSWRSPMGPIRFDFSQILAKEDYDRTETFRFSSTTPF</sequence>
<keyword evidence="3 8" id="KW-0812">Transmembrane</keyword>